<accession>A0A415N135</accession>
<name>A0A415N135_9FIRM</name>
<proteinExistence type="predicted"/>
<dbReference type="Proteomes" id="UP000283325">
    <property type="component" value="Unassembled WGS sequence"/>
</dbReference>
<sequence>MNEKLQKALERYKEKFNDDFPTIPFESQEDEEIIDIIDECIEENKDVYDLEYLSLDDIMY</sequence>
<gene>
    <name evidence="1" type="ORF">DWZ98_05995</name>
</gene>
<dbReference type="RefSeq" id="WP_118427116.1">
    <property type="nucleotide sequence ID" value="NZ_QRPD01000004.1"/>
</dbReference>
<protein>
    <submittedName>
        <fullName evidence="1">Uncharacterized protein</fullName>
    </submittedName>
</protein>
<evidence type="ECO:0000313" key="2">
    <source>
        <dbReference type="Proteomes" id="UP000283325"/>
    </source>
</evidence>
<comment type="caution">
    <text evidence="1">The sequence shown here is derived from an EMBL/GenBank/DDBJ whole genome shotgun (WGS) entry which is preliminary data.</text>
</comment>
<dbReference type="AlphaFoldDB" id="A0A415N135"/>
<dbReference type="EMBL" id="QRPD01000004">
    <property type="protein sequence ID" value="RHL88576.1"/>
    <property type="molecule type" value="Genomic_DNA"/>
</dbReference>
<organism evidence="1 2">
    <name type="scientific">Dorea formicigenerans</name>
    <dbReference type="NCBI Taxonomy" id="39486"/>
    <lineage>
        <taxon>Bacteria</taxon>
        <taxon>Bacillati</taxon>
        <taxon>Bacillota</taxon>
        <taxon>Clostridia</taxon>
        <taxon>Lachnospirales</taxon>
        <taxon>Lachnospiraceae</taxon>
        <taxon>Dorea</taxon>
    </lineage>
</organism>
<reference evidence="1 2" key="1">
    <citation type="submission" date="2018-08" db="EMBL/GenBank/DDBJ databases">
        <title>A genome reference for cultivated species of the human gut microbiota.</title>
        <authorList>
            <person name="Zou Y."/>
            <person name="Xue W."/>
            <person name="Luo G."/>
        </authorList>
    </citation>
    <scope>NUCLEOTIDE SEQUENCE [LARGE SCALE GENOMIC DNA]</scope>
    <source>
        <strain evidence="1 2">AF36-1BH</strain>
    </source>
</reference>
<evidence type="ECO:0000313" key="1">
    <source>
        <dbReference type="EMBL" id="RHL88576.1"/>
    </source>
</evidence>